<keyword evidence="6" id="KW-0156">Chromatin regulator</keyword>
<reference evidence="14" key="1">
    <citation type="submission" date="2025-08" db="UniProtKB">
        <authorList>
            <consortium name="RefSeq"/>
        </authorList>
    </citation>
    <scope>IDENTIFICATION</scope>
    <source>
        <tissue evidence="14">Spleen</tissue>
    </source>
</reference>
<evidence type="ECO:0000256" key="8">
    <source>
        <dbReference type="ARBA" id="ARBA00023163"/>
    </source>
</evidence>
<name>A0A6J3RWG6_TURTR</name>
<evidence type="ECO:0000313" key="14">
    <source>
        <dbReference type="RefSeq" id="XP_033718890.1"/>
    </source>
</evidence>
<proteinExistence type="inferred from homology"/>
<evidence type="ECO:0000256" key="4">
    <source>
        <dbReference type="ARBA" id="ARBA00022491"/>
    </source>
</evidence>
<dbReference type="InterPro" id="IPR024643">
    <property type="entry name" value="Hist_deacetylase_Gln_rich_N"/>
</dbReference>
<feature type="compositionally biased region" description="Polar residues" evidence="11">
    <location>
        <begin position="478"/>
        <end position="488"/>
    </location>
</feature>
<evidence type="ECO:0000256" key="6">
    <source>
        <dbReference type="ARBA" id="ARBA00022853"/>
    </source>
</evidence>
<evidence type="ECO:0000256" key="2">
    <source>
        <dbReference type="ARBA" id="ARBA00007738"/>
    </source>
</evidence>
<evidence type="ECO:0000256" key="1">
    <source>
        <dbReference type="ARBA" id="ARBA00004123"/>
    </source>
</evidence>
<feature type="domain" description="Histone deacetylase glutamine rich N-terminal" evidence="12">
    <location>
        <begin position="37"/>
        <end position="127"/>
    </location>
</feature>
<dbReference type="GO" id="GO:0005634">
    <property type="term" value="C:nucleus"/>
    <property type="evidence" value="ECO:0007669"/>
    <property type="project" value="UniProtKB-SubCell"/>
</dbReference>
<comment type="subcellular location">
    <subcellularLocation>
        <location evidence="1">Nucleus</location>
    </subcellularLocation>
</comment>
<evidence type="ECO:0000256" key="3">
    <source>
        <dbReference type="ARBA" id="ARBA00012111"/>
    </source>
</evidence>
<feature type="compositionally biased region" description="Polar residues" evidence="11">
    <location>
        <begin position="157"/>
        <end position="170"/>
    </location>
</feature>
<feature type="region of interest" description="Disordered" evidence="11">
    <location>
        <begin position="450"/>
        <end position="491"/>
    </location>
</feature>
<dbReference type="PANTHER" id="PTHR45364">
    <property type="entry name" value="HISTONE DEACETYLASE 9-RELATED"/>
    <property type="match status" value="1"/>
</dbReference>
<feature type="compositionally biased region" description="Low complexity" evidence="11">
    <location>
        <begin position="221"/>
        <end position="242"/>
    </location>
</feature>
<comment type="similarity">
    <text evidence="2">Belongs to the histone deacetylase family. HD type 2 subfamily.</text>
</comment>
<dbReference type="Proteomes" id="UP000245320">
    <property type="component" value="Chromosome 9"/>
</dbReference>
<evidence type="ECO:0000256" key="11">
    <source>
        <dbReference type="SAM" id="MobiDB-lite"/>
    </source>
</evidence>
<accession>A0A6J3RWG6</accession>
<keyword evidence="13" id="KW-1185">Reference proteome</keyword>
<dbReference type="Gene3D" id="6.10.250.1550">
    <property type="match status" value="1"/>
</dbReference>
<evidence type="ECO:0000256" key="9">
    <source>
        <dbReference type="ARBA" id="ARBA00023242"/>
    </source>
</evidence>
<keyword evidence="8" id="KW-0804">Transcription</keyword>
<keyword evidence="4" id="KW-0678">Repressor</keyword>
<dbReference type="CDD" id="cd10163">
    <property type="entry name" value="ClassIIa_HDAC9_Gln-rich-N"/>
    <property type="match status" value="1"/>
</dbReference>
<protein>
    <recommendedName>
        <fullName evidence="3">histone deacetylase</fullName>
        <ecNumber evidence="3">3.5.1.98</ecNumber>
    </recommendedName>
</protein>
<evidence type="ECO:0000259" key="12">
    <source>
        <dbReference type="Pfam" id="PF12203"/>
    </source>
</evidence>
<evidence type="ECO:0000256" key="7">
    <source>
        <dbReference type="ARBA" id="ARBA00023015"/>
    </source>
</evidence>
<organism evidence="13 14">
    <name type="scientific">Tursiops truncatus</name>
    <name type="common">Atlantic bottle-nosed dolphin</name>
    <name type="synonym">Delphinus truncatus</name>
    <dbReference type="NCBI Taxonomy" id="9739"/>
    <lineage>
        <taxon>Eukaryota</taxon>
        <taxon>Metazoa</taxon>
        <taxon>Chordata</taxon>
        <taxon>Craniata</taxon>
        <taxon>Vertebrata</taxon>
        <taxon>Euteleostomi</taxon>
        <taxon>Mammalia</taxon>
        <taxon>Eutheria</taxon>
        <taxon>Laurasiatheria</taxon>
        <taxon>Artiodactyla</taxon>
        <taxon>Whippomorpha</taxon>
        <taxon>Cetacea</taxon>
        <taxon>Odontoceti</taxon>
        <taxon>Delphinidae</taxon>
        <taxon>Tursiops</taxon>
    </lineage>
</organism>
<evidence type="ECO:0000313" key="13">
    <source>
        <dbReference type="Proteomes" id="UP000245320"/>
    </source>
</evidence>
<dbReference type="AlphaFoldDB" id="A0A6J3RWG6"/>
<dbReference type="GO" id="GO:0141221">
    <property type="term" value="F:histone deacetylase activity, hydrolytic mechanism"/>
    <property type="evidence" value="ECO:0007669"/>
    <property type="project" value="UniProtKB-EC"/>
</dbReference>
<feature type="region of interest" description="Disordered" evidence="11">
    <location>
        <begin position="113"/>
        <end position="262"/>
    </location>
</feature>
<keyword evidence="5" id="KW-0378">Hydrolase</keyword>
<comment type="catalytic activity">
    <reaction evidence="10">
        <text>N(6)-acetyl-L-lysyl-[histone] + H2O = L-lysyl-[histone] + acetate</text>
        <dbReference type="Rhea" id="RHEA:58196"/>
        <dbReference type="Rhea" id="RHEA-COMP:9845"/>
        <dbReference type="Rhea" id="RHEA-COMP:11338"/>
        <dbReference type="ChEBI" id="CHEBI:15377"/>
        <dbReference type="ChEBI" id="CHEBI:29969"/>
        <dbReference type="ChEBI" id="CHEBI:30089"/>
        <dbReference type="ChEBI" id="CHEBI:61930"/>
        <dbReference type="EC" id="3.5.1.98"/>
    </reaction>
</comment>
<dbReference type="Pfam" id="PF12203">
    <property type="entry name" value="HDAC4_Gln"/>
    <property type="match status" value="1"/>
</dbReference>
<dbReference type="RefSeq" id="XP_033718890.1">
    <property type="nucleotide sequence ID" value="XM_033862999.1"/>
</dbReference>
<dbReference type="EC" id="3.5.1.98" evidence="3"/>
<feature type="compositionally biased region" description="Polar residues" evidence="11">
    <location>
        <begin position="186"/>
        <end position="200"/>
    </location>
</feature>
<keyword evidence="7" id="KW-0805">Transcription regulation</keyword>
<gene>
    <name evidence="14" type="primary">HDAC9</name>
</gene>
<feature type="compositionally biased region" description="Basic and acidic residues" evidence="11">
    <location>
        <begin position="209"/>
        <end position="220"/>
    </location>
</feature>
<dbReference type="CTD" id="9734"/>
<keyword evidence="9" id="KW-0539">Nucleus</keyword>
<sequence length="546" mass="60741">MHSMISSVDVKSEVPVGLEPISPLDLRTDLRMMMPVVDPVVREKQLQQELLLIQQQQQIQKQLLIAEFQKQHENLTRQHQAQLQEHIKLQQELLAIKQQQELLEKEQKLEQQRQEQEVERHRREQQLPPLRGKDRGRERAVASTEVKQKLQEFLLSKSATKDTPTNGKNHSVSRHPKLWAAHHTSLDQSSPPLSGTSPSYKYTLPGAQDAKDDFPLRKTESSVSSSSPGSGPSSPNNGPTGNVTENETSVLPPTPQAEKMVSQQRILIHEDSMNLLSLYTSPSLPNITLGLPAVPAQLNASNSLKEKQKCETQTLRQGVPLPGQYGGSIPASSSHPHVTLEGKPNSSHQALLQHLLLKEQMRQQKLLVAGGVPLHPQSPLATKERISPGIRGTHKLPRHRPLNRTQSAPLPQSTLAQLVIQQQHQQFLEKQKQYQQQIHMNKLLSKSIEQLKQPGSHLEEAEEELQGDQAMQEDRAPSSGNSTRSDSSACVDDALGQVGAVKVKEEPVDSDEDAQIQEMESGEQAAFMQQVIGKDLAPGFVIKVII</sequence>
<evidence type="ECO:0000256" key="5">
    <source>
        <dbReference type="ARBA" id="ARBA00022801"/>
    </source>
</evidence>
<dbReference type="PANTHER" id="PTHR45364:SF11">
    <property type="entry name" value="HISTONE DEACETYLASE 9"/>
    <property type="match status" value="1"/>
</dbReference>
<feature type="compositionally biased region" description="Basic and acidic residues" evidence="11">
    <location>
        <begin position="113"/>
        <end position="150"/>
    </location>
</feature>
<dbReference type="GeneID" id="101339595"/>
<evidence type="ECO:0000256" key="10">
    <source>
        <dbReference type="ARBA" id="ARBA00048287"/>
    </source>
</evidence>